<protein>
    <recommendedName>
        <fullName evidence="11">RagB/SusD family nutrient uptake outer membrane protein</fullName>
    </recommendedName>
</protein>
<evidence type="ECO:0000256" key="3">
    <source>
        <dbReference type="ARBA" id="ARBA00022729"/>
    </source>
</evidence>
<reference evidence="9 10" key="1">
    <citation type="submission" date="2020-03" db="EMBL/GenBank/DDBJ databases">
        <title>Genomic Encyclopedia of Type Strains, Phase IV (KMG-IV): sequencing the most valuable type-strain genomes for metagenomic binning, comparative biology and taxonomic classification.</title>
        <authorList>
            <person name="Goeker M."/>
        </authorList>
    </citation>
    <scope>NUCLEOTIDE SEQUENCE [LARGE SCALE GENOMIC DNA]</scope>
    <source>
        <strain evidence="9 10">DSM 105096</strain>
    </source>
</reference>
<keyword evidence="5" id="KW-0998">Cell outer membrane</keyword>
<dbReference type="Pfam" id="PF07980">
    <property type="entry name" value="SusD_RagB"/>
    <property type="match status" value="1"/>
</dbReference>
<feature type="signal peptide" evidence="6">
    <location>
        <begin position="1"/>
        <end position="18"/>
    </location>
</feature>
<feature type="chain" id="PRO_5046521644" description="RagB/SusD family nutrient uptake outer membrane protein" evidence="6">
    <location>
        <begin position="19"/>
        <end position="489"/>
    </location>
</feature>
<keyword evidence="3 6" id="KW-0732">Signal</keyword>
<dbReference type="SUPFAM" id="SSF48452">
    <property type="entry name" value="TPR-like"/>
    <property type="match status" value="1"/>
</dbReference>
<evidence type="ECO:0000256" key="5">
    <source>
        <dbReference type="ARBA" id="ARBA00023237"/>
    </source>
</evidence>
<gene>
    <name evidence="9" type="ORF">GGR27_001745</name>
</gene>
<evidence type="ECO:0000256" key="2">
    <source>
        <dbReference type="ARBA" id="ARBA00006275"/>
    </source>
</evidence>
<comment type="similarity">
    <text evidence="2">Belongs to the SusD family.</text>
</comment>
<comment type="subcellular location">
    <subcellularLocation>
        <location evidence="1">Cell outer membrane</location>
    </subcellularLocation>
</comment>
<dbReference type="RefSeq" id="WP_168037001.1">
    <property type="nucleotide sequence ID" value="NZ_JAATJH010000002.1"/>
</dbReference>
<evidence type="ECO:0000259" key="7">
    <source>
        <dbReference type="Pfam" id="PF07980"/>
    </source>
</evidence>
<dbReference type="PROSITE" id="PS51257">
    <property type="entry name" value="PROKAR_LIPOPROTEIN"/>
    <property type="match status" value="1"/>
</dbReference>
<evidence type="ECO:0000256" key="6">
    <source>
        <dbReference type="SAM" id="SignalP"/>
    </source>
</evidence>
<evidence type="ECO:0000313" key="10">
    <source>
        <dbReference type="Proteomes" id="UP000770785"/>
    </source>
</evidence>
<dbReference type="Pfam" id="PF14322">
    <property type="entry name" value="SusD-like_3"/>
    <property type="match status" value="1"/>
</dbReference>
<dbReference type="InterPro" id="IPR012944">
    <property type="entry name" value="SusD_RagB_dom"/>
</dbReference>
<keyword evidence="4" id="KW-0472">Membrane</keyword>
<dbReference type="InterPro" id="IPR011990">
    <property type="entry name" value="TPR-like_helical_dom_sf"/>
</dbReference>
<feature type="domain" description="RagB/SusD" evidence="7">
    <location>
        <begin position="332"/>
        <end position="452"/>
    </location>
</feature>
<evidence type="ECO:0008006" key="11">
    <source>
        <dbReference type="Google" id="ProtNLM"/>
    </source>
</evidence>
<dbReference type="Gene3D" id="1.25.40.390">
    <property type="match status" value="1"/>
</dbReference>
<evidence type="ECO:0000256" key="4">
    <source>
        <dbReference type="ARBA" id="ARBA00023136"/>
    </source>
</evidence>
<evidence type="ECO:0000313" key="9">
    <source>
        <dbReference type="EMBL" id="NJC26246.1"/>
    </source>
</evidence>
<keyword evidence="10" id="KW-1185">Reference proteome</keyword>
<evidence type="ECO:0000259" key="8">
    <source>
        <dbReference type="Pfam" id="PF14322"/>
    </source>
</evidence>
<comment type="caution">
    <text evidence="9">The sequence shown here is derived from an EMBL/GenBank/DDBJ whole genome shotgun (WGS) entry which is preliminary data.</text>
</comment>
<name>A0ABX0XAG6_9BACT</name>
<dbReference type="EMBL" id="JAATJH010000002">
    <property type="protein sequence ID" value="NJC26246.1"/>
    <property type="molecule type" value="Genomic_DNA"/>
</dbReference>
<proteinExistence type="inferred from homology"/>
<feature type="domain" description="SusD-like N-terminal" evidence="8">
    <location>
        <begin position="32"/>
        <end position="215"/>
    </location>
</feature>
<evidence type="ECO:0000256" key="1">
    <source>
        <dbReference type="ARBA" id="ARBA00004442"/>
    </source>
</evidence>
<organism evidence="9 10">
    <name type="scientific">Neolewinella antarctica</name>
    <dbReference type="NCBI Taxonomy" id="442734"/>
    <lineage>
        <taxon>Bacteria</taxon>
        <taxon>Pseudomonadati</taxon>
        <taxon>Bacteroidota</taxon>
        <taxon>Saprospiria</taxon>
        <taxon>Saprospirales</taxon>
        <taxon>Lewinellaceae</taxon>
        <taxon>Neolewinella</taxon>
    </lineage>
</organism>
<dbReference type="Proteomes" id="UP000770785">
    <property type="component" value="Unassembled WGS sequence"/>
</dbReference>
<accession>A0ABX0XAG6</accession>
<dbReference type="InterPro" id="IPR033985">
    <property type="entry name" value="SusD-like_N"/>
</dbReference>
<sequence length="489" mass="54249">MKSKVLSLTLLLFFVVTACDDDFVERTPVYAIDSENYFNAEADYNNALIAAYDLLQASYLNVMLGEIASDNTLAGGETATDAPGIQQIDDMIHTPVNGQLKNIWDWMFAGVQRATFIIEFQDKTEFEGRAQIVAEARFLRAYYNFELTKWFGPIPLKSDARFALGDESSIPRATVSEVYDAIESDLTLAIADLAVDAPAIGRVSRDAALALLGKAHLYQKEYAQAATALLGVIDSGRYQLADDYASIWELTGENGVESVFEVQYTDAEGATFDCFQCSEGNVAVGFNGIRNHTGPLYDNGFSFNVPTEEAFNAFEQGDSRQEVSILDIDAWAAETGATFGIGNEHTGYYNRKYIARKGDANIGDPVLTNPNNYRSIRYADVLLMAAEAFAFMEMSQDGKARDYLNQVRRRAFGDMDHDISASGPALQDFILRERRLEFVGEGHRFFDLVRTGRAAGAIDGFTAGKHEVFPVPFQEIQFSNGNWEQNPMY</sequence>